<evidence type="ECO:0000256" key="4">
    <source>
        <dbReference type="PIRSR" id="PIRSR637359-2"/>
    </source>
</evidence>
<feature type="disulfide bond" evidence="5">
    <location>
        <begin position="312"/>
        <end position="323"/>
    </location>
</feature>
<feature type="transmembrane region" description="Helical" evidence="6">
    <location>
        <begin position="38"/>
        <end position="55"/>
    </location>
</feature>
<dbReference type="SUPFAM" id="SSF52540">
    <property type="entry name" value="P-loop containing nucleoside triphosphate hydrolases"/>
    <property type="match status" value="1"/>
</dbReference>
<dbReference type="InterPro" id="IPR027417">
    <property type="entry name" value="P-loop_NTPase"/>
</dbReference>
<dbReference type="GO" id="GO:0008467">
    <property type="term" value="F:[heparan sulfate]-glucosamine 3-sulfotransferase activity"/>
    <property type="evidence" value="ECO:0007669"/>
    <property type="project" value="TreeGrafter"/>
</dbReference>
<evidence type="ECO:0000256" key="5">
    <source>
        <dbReference type="PIRSR" id="PIRSR637359-3"/>
    </source>
</evidence>
<reference evidence="9" key="1">
    <citation type="submission" date="2022-11" db="UniProtKB">
        <authorList>
            <consortium name="WormBaseParasite"/>
        </authorList>
    </citation>
    <scope>IDENTIFICATION</scope>
</reference>
<dbReference type="InterPro" id="IPR000863">
    <property type="entry name" value="Sulfotransferase_dom"/>
</dbReference>
<sequence length="366" mass="42271">MSFCYVSPPTIGPFPDGPIPRQLSPSHRSKRFVPLRRLCLFVCSVVSILQIILLHRRLLPIGASFHSNPKVPEAIGRPAKILLQKISRNETESFVSSVSAAERRLPDCLIIGVRKGGTRALLDALALHARIRVARHEVHFFDRLEVFRLGSEWYRAQMPGATAKEVVVEKTPAYFTNPAVPKRVYALNSSMKMILIVREPVARTISDFTQVHQTKMERHKEPIEFQRKSFVHSPNGSFVLNTQFRPIRNSLYSEHFGRWLEHFSKEQFLVLDGDKFIRDPLSQIRLVEHFLRIGPGVRPDQLLYNHDKGFYCFRHDPTAPVHCLGRSKGRLQMRVTEQFRQILSALLKPYNRRFFSQLNAEFLGWK</sequence>
<accession>A0A914H7H7</accession>
<dbReference type="Gene3D" id="3.40.50.300">
    <property type="entry name" value="P-loop containing nucleotide triphosphate hydrolases"/>
    <property type="match status" value="1"/>
</dbReference>
<keyword evidence="2" id="KW-0325">Glycoprotein</keyword>
<feature type="binding site" evidence="4">
    <location>
        <position position="198"/>
    </location>
    <ligand>
        <name>3'-phosphoadenylyl sulfate</name>
        <dbReference type="ChEBI" id="CHEBI:58339"/>
    </ligand>
</feature>
<dbReference type="PANTHER" id="PTHR10605">
    <property type="entry name" value="HEPARAN SULFATE SULFOTRANSFERASE"/>
    <property type="match status" value="1"/>
</dbReference>
<evidence type="ECO:0000313" key="9">
    <source>
        <dbReference type="WBParaSite" id="Gr19_v10_g13932.t1"/>
    </source>
</evidence>
<evidence type="ECO:0000256" key="2">
    <source>
        <dbReference type="ARBA" id="ARBA00023180"/>
    </source>
</evidence>
<keyword evidence="8" id="KW-1185">Reference proteome</keyword>
<organism evidence="8 9">
    <name type="scientific">Globodera rostochiensis</name>
    <name type="common">Golden nematode worm</name>
    <name type="synonym">Heterodera rostochiensis</name>
    <dbReference type="NCBI Taxonomy" id="31243"/>
    <lineage>
        <taxon>Eukaryota</taxon>
        <taxon>Metazoa</taxon>
        <taxon>Ecdysozoa</taxon>
        <taxon>Nematoda</taxon>
        <taxon>Chromadorea</taxon>
        <taxon>Rhabditida</taxon>
        <taxon>Tylenchina</taxon>
        <taxon>Tylenchomorpha</taxon>
        <taxon>Tylenchoidea</taxon>
        <taxon>Heteroderidae</taxon>
        <taxon>Heteroderinae</taxon>
        <taxon>Globodera</taxon>
    </lineage>
</organism>
<evidence type="ECO:0000256" key="1">
    <source>
        <dbReference type="ARBA" id="ARBA00022679"/>
    </source>
</evidence>
<protein>
    <submittedName>
        <fullName evidence="9">Sulfotransferase domain-containing protein</fullName>
    </submittedName>
</protein>
<keyword evidence="6" id="KW-0472">Membrane</keyword>
<proteinExistence type="predicted"/>
<feature type="binding site" evidence="4">
    <location>
        <begin position="115"/>
        <end position="119"/>
    </location>
    <ligand>
        <name>3'-phosphoadenylyl sulfate</name>
        <dbReference type="ChEBI" id="CHEBI:58339"/>
    </ligand>
</feature>
<dbReference type="Proteomes" id="UP000887572">
    <property type="component" value="Unplaced"/>
</dbReference>
<evidence type="ECO:0000259" key="7">
    <source>
        <dbReference type="Pfam" id="PF00685"/>
    </source>
</evidence>
<keyword evidence="6" id="KW-1133">Transmembrane helix</keyword>
<evidence type="ECO:0000256" key="3">
    <source>
        <dbReference type="PIRSR" id="PIRSR637359-1"/>
    </source>
</evidence>
<evidence type="ECO:0000313" key="8">
    <source>
        <dbReference type="Proteomes" id="UP000887572"/>
    </source>
</evidence>
<keyword evidence="6" id="KW-0812">Transmembrane</keyword>
<keyword evidence="5" id="KW-1015">Disulfide bond</keyword>
<dbReference type="InterPro" id="IPR037359">
    <property type="entry name" value="NST/OST"/>
</dbReference>
<feature type="binding site" evidence="4">
    <location>
        <position position="311"/>
    </location>
    <ligand>
        <name>3'-phosphoadenylyl sulfate</name>
        <dbReference type="ChEBI" id="CHEBI:58339"/>
    </ligand>
</feature>
<name>A0A914H7H7_GLORO</name>
<evidence type="ECO:0000256" key="6">
    <source>
        <dbReference type="SAM" id="Phobius"/>
    </source>
</evidence>
<dbReference type="AlphaFoldDB" id="A0A914H7H7"/>
<feature type="domain" description="Sulfotransferase" evidence="7">
    <location>
        <begin position="106"/>
        <end position="313"/>
    </location>
</feature>
<feature type="active site" description="For sulfotransferase activity" evidence="3">
    <location>
        <position position="115"/>
    </location>
</feature>
<keyword evidence="1" id="KW-0808">Transferase</keyword>
<dbReference type="Pfam" id="PF00685">
    <property type="entry name" value="Sulfotransfer_1"/>
    <property type="match status" value="1"/>
</dbReference>
<dbReference type="PANTHER" id="PTHR10605:SF65">
    <property type="entry name" value="GH20068P"/>
    <property type="match status" value="1"/>
</dbReference>
<dbReference type="WBParaSite" id="Gr19_v10_g13932.t1">
    <property type="protein sequence ID" value="Gr19_v10_g13932.t1"/>
    <property type="gene ID" value="Gr19_v10_g13932"/>
</dbReference>
<feature type="binding site" evidence="4">
    <location>
        <position position="206"/>
    </location>
    <ligand>
        <name>3'-phosphoadenylyl sulfate</name>
        <dbReference type="ChEBI" id="CHEBI:58339"/>
    </ligand>
</feature>